<gene>
    <name evidence="2" type="ORF">GSI01S_01_03210</name>
</gene>
<evidence type="ECO:0000256" key="1">
    <source>
        <dbReference type="SAM" id="MobiDB-lite"/>
    </source>
</evidence>
<dbReference type="eggNOG" id="ENOG5031VRW">
    <property type="taxonomic scope" value="Bacteria"/>
</dbReference>
<sequence length="824" mass="85475">MSVYSDWYDDVPVDPSGLDGELFDPPVSPLDRSRIPSRTGGLPIDPDLAAILAGEGGLATKPDVVQLLDEVREFAVAVIKTFGGDTGALAAWIDEHAPGLSWLPDLTDWVFKLITNPGRALSELLSGVIPIGLLAPTTPNLLPNPDFDGAVSMVEGDGWAYDPDVGRTSPGSARYDCTGVAGMQLATPVQVAEGQKVAAEAWVRWAGVTAAGGTGIRLMYRWYSGETLVSTTQIAAVTDPAAAGGWSKLSAAAIPAPAGVDSVCLTLVVDAGLTAGQVWFDDTSLTKPTASLPQQWIAGLADDLGQFWTMVEQFASIVAGGAVTAINGIVQDFKDGWTSTSNWIQDIINAILRAIRRVPVVGGTIADIIAEVGGLNDRTDQANQSVASVSSQVSFVADVIAVRSGVGVWESGPDPTGIVSFPYSMLMLHSHTTSVTGSTGTRDGASSSTGFTSAGGENHSHSVYSTSHSHDAGSLKVSVGMGVPTINATASWAPWASVRFPSSADRQVFTFLASKSGSVTSFFVDVYRLNANGSSSYVASSTDQSGNVGGALAWQQVILPAIPVEIGDVLEVQFRVAGSGTVQIAGINLPYPTPISGFRPYAPGSGRDPSGSATPAEIAIGVRDSMYQGPVPFVSVGIDLGQTAIPRYFYDDFNRGSLGPRWSTSGNIGVSGNRVQHRGGVLESGTATATYSQQLLTDNARVEFDVSAGSGIAGVGACCSSTLGSGLWFVVDSGSCSIQTGSAGSRTQRASGAGGDGRYVGTWTASDTTARLYRNGELVASWVDSASVVPHGDGRRWCALIVSKPALLDSGRIDNWVAADVVPQ</sequence>
<evidence type="ECO:0000313" key="2">
    <source>
        <dbReference type="EMBL" id="GAC59354.1"/>
    </source>
</evidence>
<dbReference type="Gene3D" id="2.60.120.260">
    <property type="entry name" value="Galactose-binding domain-like"/>
    <property type="match status" value="1"/>
</dbReference>
<evidence type="ECO:0000313" key="3">
    <source>
        <dbReference type="Proteomes" id="UP000035083"/>
    </source>
</evidence>
<organism evidence="2 3">
    <name type="scientific">Gordonia sihwensis NBRC 108236</name>
    <dbReference type="NCBI Taxonomy" id="1223544"/>
    <lineage>
        <taxon>Bacteria</taxon>
        <taxon>Bacillati</taxon>
        <taxon>Actinomycetota</taxon>
        <taxon>Actinomycetes</taxon>
        <taxon>Mycobacteriales</taxon>
        <taxon>Gordoniaceae</taxon>
        <taxon>Gordonia</taxon>
    </lineage>
</organism>
<proteinExistence type="predicted"/>
<reference evidence="2 3" key="1">
    <citation type="submission" date="2012-12" db="EMBL/GenBank/DDBJ databases">
        <title>Whole genome shotgun sequence of Gordonia sihwensis NBRC 108236.</title>
        <authorList>
            <person name="Yoshida I."/>
            <person name="Hosoyama A."/>
            <person name="Tsuchikane K."/>
            <person name="Ando Y."/>
            <person name="Baba S."/>
            <person name="Ohji S."/>
            <person name="Hamada M."/>
            <person name="Tamura T."/>
            <person name="Yamazoe A."/>
            <person name="Yamazaki S."/>
            <person name="Fujita N."/>
        </authorList>
    </citation>
    <scope>NUCLEOTIDE SEQUENCE [LARGE SCALE GENOMIC DNA]</scope>
    <source>
        <strain evidence="2 3">NBRC 108236</strain>
    </source>
</reference>
<dbReference type="AlphaFoldDB" id="L7LEL5"/>
<protein>
    <recommendedName>
        <fullName evidence="4">Minor tail protein</fullName>
    </recommendedName>
</protein>
<name>L7LEL5_9ACTN</name>
<evidence type="ECO:0008006" key="4">
    <source>
        <dbReference type="Google" id="ProtNLM"/>
    </source>
</evidence>
<dbReference type="RefSeq" id="WP_006894544.1">
    <property type="nucleotide sequence ID" value="NZ_BANU01000001.1"/>
</dbReference>
<dbReference type="Proteomes" id="UP000035083">
    <property type="component" value="Unassembled WGS sequence"/>
</dbReference>
<feature type="region of interest" description="Disordered" evidence="1">
    <location>
        <begin position="434"/>
        <end position="467"/>
    </location>
</feature>
<accession>L7LEL5</accession>
<comment type="caution">
    <text evidence="2">The sequence shown here is derived from an EMBL/GenBank/DDBJ whole genome shotgun (WGS) entry which is preliminary data.</text>
</comment>
<keyword evidence="3" id="KW-1185">Reference proteome</keyword>
<dbReference type="EMBL" id="BANU01000001">
    <property type="protein sequence ID" value="GAC59354.1"/>
    <property type="molecule type" value="Genomic_DNA"/>
</dbReference>